<gene>
    <name evidence="4" type="ORF">SAMN05421730_10324</name>
</gene>
<sequence>MKNFSYYAPTRVVFGKDAQNQTGELVKQQGCKKVLVHYGSQSAEKSGLLKSICGSLDAAGIAYTTLGGVVPNPRISKVYEGIALCRQEGVDFILAVGGGSVIDSAKAIAYGLAYDGDVWDFYAKKAQASACYPLGAVLTLSAAGSEMSDSSVLTNEDGWLKRGYSSDLSRCRFAIMNPELTYTLPAYQTASGVTDIMMHTMERYFTHEKDTMLTDSLAEGLLRTVMYSGKDALKNPMDYNARAQIMWAGSLSHNGLTGCGTEGDWACHQLEHELGGMFDVAHGAGLAAVWGSWARYVYQEDVSRFVQFAVNVMGCTNDFAHPEKTAVAGIEAMEDYFRNIGMPVSLRELGIEATEEQIRELAYKCSYRDTRTIGGFKKLDREDMETVYLMAR</sequence>
<dbReference type="GO" id="GO:1990362">
    <property type="term" value="F:butanol dehydrogenase (NAD+) activity"/>
    <property type="evidence" value="ECO:0007669"/>
    <property type="project" value="InterPro"/>
</dbReference>
<name>A0A1D3TXM1_9FIRM</name>
<dbReference type="Proteomes" id="UP000199315">
    <property type="component" value="Unassembled WGS sequence"/>
</dbReference>
<evidence type="ECO:0000313" key="5">
    <source>
        <dbReference type="Proteomes" id="UP000199315"/>
    </source>
</evidence>
<dbReference type="RefSeq" id="WP_091236400.1">
    <property type="nucleotide sequence ID" value="NZ_FMKA01000032.1"/>
</dbReference>
<dbReference type="FunFam" id="3.40.50.1970:FF:000003">
    <property type="entry name" value="Alcohol dehydrogenase, iron-containing"/>
    <property type="match status" value="1"/>
</dbReference>
<keyword evidence="5" id="KW-1185">Reference proteome</keyword>
<dbReference type="PROSITE" id="PS00060">
    <property type="entry name" value="ADH_IRON_2"/>
    <property type="match status" value="1"/>
</dbReference>
<dbReference type="OrthoDB" id="9801156at2"/>
<dbReference type="GO" id="GO:1990002">
    <property type="term" value="F:methylglyoxal reductase (NADPH) (acetol producing) activity"/>
    <property type="evidence" value="ECO:0007669"/>
    <property type="project" value="TreeGrafter"/>
</dbReference>
<dbReference type="Gene3D" id="3.40.50.1970">
    <property type="match status" value="1"/>
</dbReference>
<dbReference type="Gene3D" id="1.20.1090.10">
    <property type="entry name" value="Dehydroquinate synthase-like - alpha domain"/>
    <property type="match status" value="1"/>
</dbReference>
<dbReference type="GO" id="GO:0008106">
    <property type="term" value="F:alcohol dehydrogenase (NADP+) activity"/>
    <property type="evidence" value="ECO:0007669"/>
    <property type="project" value="TreeGrafter"/>
</dbReference>
<dbReference type="InterPro" id="IPR018211">
    <property type="entry name" value="ADH_Fe_CS"/>
</dbReference>
<dbReference type="Pfam" id="PF00465">
    <property type="entry name" value="Fe-ADH"/>
    <property type="match status" value="1"/>
</dbReference>
<accession>A0A1D3TXM1</accession>
<dbReference type="PANTHER" id="PTHR43633:SF1">
    <property type="entry name" value="ALCOHOL DEHYDROGENASE YQHD"/>
    <property type="match status" value="1"/>
</dbReference>
<dbReference type="GO" id="GO:0005829">
    <property type="term" value="C:cytosol"/>
    <property type="evidence" value="ECO:0007669"/>
    <property type="project" value="TreeGrafter"/>
</dbReference>
<reference evidence="4 5" key="1">
    <citation type="submission" date="2016-09" db="EMBL/GenBank/DDBJ databases">
        <authorList>
            <person name="Capua I."/>
            <person name="De Benedictis P."/>
            <person name="Joannis T."/>
            <person name="Lombin L.H."/>
            <person name="Cattoli G."/>
        </authorList>
    </citation>
    <scope>NUCLEOTIDE SEQUENCE [LARGE SCALE GENOMIC DNA]</scope>
    <source>
        <strain evidence="4 5">GluBS11</strain>
    </source>
</reference>
<organism evidence="4 5">
    <name type="scientific">Anaerobium acetethylicum</name>
    <dbReference type="NCBI Taxonomy" id="1619234"/>
    <lineage>
        <taxon>Bacteria</taxon>
        <taxon>Bacillati</taxon>
        <taxon>Bacillota</taxon>
        <taxon>Clostridia</taxon>
        <taxon>Lachnospirales</taxon>
        <taxon>Lachnospiraceae</taxon>
        <taxon>Anaerobium</taxon>
    </lineage>
</organism>
<protein>
    <submittedName>
        <fullName evidence="4">Uncharacterized protein</fullName>
    </submittedName>
</protein>
<evidence type="ECO:0000313" key="4">
    <source>
        <dbReference type="EMBL" id="SCP99081.1"/>
    </source>
</evidence>
<dbReference type="InterPro" id="IPR056798">
    <property type="entry name" value="ADH_Fe_C"/>
</dbReference>
<dbReference type="GO" id="GO:0046872">
    <property type="term" value="F:metal ion binding"/>
    <property type="evidence" value="ECO:0007669"/>
    <property type="project" value="InterPro"/>
</dbReference>
<dbReference type="InterPro" id="IPR044731">
    <property type="entry name" value="BDH-like"/>
</dbReference>
<dbReference type="PANTHER" id="PTHR43633">
    <property type="entry name" value="ALCOHOL DEHYDROGENASE YQHD"/>
    <property type="match status" value="1"/>
</dbReference>
<evidence type="ECO:0000259" key="2">
    <source>
        <dbReference type="Pfam" id="PF00465"/>
    </source>
</evidence>
<evidence type="ECO:0000256" key="1">
    <source>
        <dbReference type="ARBA" id="ARBA00023002"/>
    </source>
</evidence>
<evidence type="ECO:0000259" key="3">
    <source>
        <dbReference type="Pfam" id="PF25137"/>
    </source>
</evidence>
<dbReference type="EMBL" id="FMKA01000032">
    <property type="protein sequence ID" value="SCP99081.1"/>
    <property type="molecule type" value="Genomic_DNA"/>
</dbReference>
<dbReference type="Pfam" id="PF25137">
    <property type="entry name" value="ADH_Fe_C"/>
    <property type="match status" value="1"/>
</dbReference>
<dbReference type="SUPFAM" id="SSF56796">
    <property type="entry name" value="Dehydroquinate synthase-like"/>
    <property type="match status" value="1"/>
</dbReference>
<keyword evidence="1" id="KW-0560">Oxidoreductase</keyword>
<dbReference type="CDD" id="cd08187">
    <property type="entry name" value="BDH"/>
    <property type="match status" value="1"/>
</dbReference>
<dbReference type="STRING" id="1619234.SAMN05421730_10324"/>
<dbReference type="AlphaFoldDB" id="A0A1D3TXM1"/>
<proteinExistence type="predicted"/>
<dbReference type="InterPro" id="IPR001670">
    <property type="entry name" value="ADH_Fe/GldA"/>
</dbReference>
<feature type="domain" description="Fe-containing alcohol dehydrogenase-like C-terminal" evidence="3">
    <location>
        <begin position="189"/>
        <end position="388"/>
    </location>
</feature>
<feature type="domain" description="Alcohol dehydrogenase iron-type/glycerol dehydrogenase GldA" evidence="2">
    <location>
        <begin position="9"/>
        <end position="178"/>
    </location>
</feature>